<keyword evidence="2" id="KW-0732">Signal</keyword>
<gene>
    <name evidence="3" type="ORF">ADEAN_000198600</name>
</gene>
<dbReference type="VEuPathDB" id="TriTrypDB:ADEAN_000198600"/>
<reference evidence="3 4" key="1">
    <citation type="submission" date="2020-08" db="EMBL/GenBank/DDBJ databases">
        <authorList>
            <person name="Newling K."/>
            <person name="Davey J."/>
            <person name="Forrester S."/>
        </authorList>
    </citation>
    <scope>NUCLEOTIDE SEQUENCE [LARGE SCALE GENOMIC DNA]</scope>
    <source>
        <strain evidence="4">Crithidia deanei Carvalho (ATCC PRA-265)</strain>
    </source>
</reference>
<feature type="signal peptide" evidence="2">
    <location>
        <begin position="1"/>
        <end position="22"/>
    </location>
</feature>
<dbReference type="InterPro" id="IPR050645">
    <property type="entry name" value="Histidine_acid_phosphatase"/>
</dbReference>
<proteinExistence type="inferred from homology"/>
<dbReference type="EMBL" id="LR877147">
    <property type="protein sequence ID" value="CAD2214536.1"/>
    <property type="molecule type" value="Genomic_DNA"/>
</dbReference>
<dbReference type="SUPFAM" id="SSF53254">
    <property type="entry name" value="Phosphoglycerate mutase-like"/>
    <property type="match status" value="1"/>
</dbReference>
<sequence length="464" mass="53590">MQRILLSIFITVSCLFSLTVEGWGLKRNPTTTTTTTTEAPKGRFTYPVHPRVNINWTELHLKSNLTKDERKQIIKDRLVLTKLVVINRHGHRAPNAPYWTMCPNDIRNKKAYNVDAEDLSAMGMQEEYDFGRYMRETYGDFLGDRFNRTLHHFRAVGEHRILQSASAVAQGLFPDGYGPGGYLPSRPQFVPIFSDMDTHEYLLDDVPCFRRAEADSRRWIEKQWGNFSTQPQNAAVMKTIERVCGNYSGEHGYKYLKTIADGMTFNTDMGLKVGKGKDTLGAKDIIGIRNLSYQLLFQRLYNTDEQQTYTVVDLPRTILQLFNHTHIAANSSQINDFRDTRHESSFFFVHRESLYALAQFFGWRYEVPGLPPGEVPVAASLIIEKLMPKEDQYSHDEGNVYLRFSLWTPNNGRITVPLSKCRIPELCELKEVRKIYDDRIARTGSWETLCDYTPQEMDHTTDIR</sequence>
<evidence type="ECO:0000313" key="3">
    <source>
        <dbReference type="EMBL" id="CAD2214536.1"/>
    </source>
</evidence>
<dbReference type="Proteomes" id="UP000515908">
    <property type="component" value="Chromosome 03"/>
</dbReference>
<organism evidence="3 4">
    <name type="scientific">Angomonas deanei</name>
    <dbReference type="NCBI Taxonomy" id="59799"/>
    <lineage>
        <taxon>Eukaryota</taxon>
        <taxon>Discoba</taxon>
        <taxon>Euglenozoa</taxon>
        <taxon>Kinetoplastea</taxon>
        <taxon>Metakinetoplastina</taxon>
        <taxon>Trypanosomatida</taxon>
        <taxon>Trypanosomatidae</taxon>
        <taxon>Strigomonadinae</taxon>
        <taxon>Angomonas</taxon>
    </lineage>
</organism>
<dbReference type="InterPro" id="IPR000560">
    <property type="entry name" value="His_Pase_clade-2"/>
</dbReference>
<dbReference type="Pfam" id="PF00328">
    <property type="entry name" value="His_Phos_2"/>
    <property type="match status" value="1"/>
</dbReference>
<dbReference type="CDD" id="cd07061">
    <property type="entry name" value="HP_HAP_like"/>
    <property type="match status" value="1"/>
</dbReference>
<keyword evidence="4" id="KW-1185">Reference proteome</keyword>
<dbReference type="OrthoDB" id="258392at2759"/>
<dbReference type="InterPro" id="IPR029033">
    <property type="entry name" value="His_PPase_superfam"/>
</dbReference>
<evidence type="ECO:0000256" key="1">
    <source>
        <dbReference type="ARBA" id="ARBA00005375"/>
    </source>
</evidence>
<dbReference type="Gene3D" id="3.40.50.1240">
    <property type="entry name" value="Phosphoglycerate mutase-like"/>
    <property type="match status" value="1"/>
</dbReference>
<protein>
    <submittedName>
        <fullName evidence="3">Histidine phosphatase superfamily (Branch 2), putative</fullName>
    </submittedName>
</protein>
<dbReference type="GO" id="GO:0016791">
    <property type="term" value="F:phosphatase activity"/>
    <property type="evidence" value="ECO:0007669"/>
    <property type="project" value="TreeGrafter"/>
</dbReference>
<dbReference type="PANTHER" id="PTHR11567">
    <property type="entry name" value="ACID PHOSPHATASE-RELATED"/>
    <property type="match status" value="1"/>
</dbReference>
<accession>S9V606</accession>
<feature type="chain" id="PRO_5007727258" evidence="2">
    <location>
        <begin position="23"/>
        <end position="464"/>
    </location>
</feature>
<evidence type="ECO:0000256" key="2">
    <source>
        <dbReference type="SAM" id="SignalP"/>
    </source>
</evidence>
<dbReference type="PANTHER" id="PTHR11567:SF137">
    <property type="entry name" value="PHOSPHATASE, PUTATIVE-RELATED"/>
    <property type="match status" value="1"/>
</dbReference>
<dbReference type="AlphaFoldDB" id="S9V606"/>
<evidence type="ECO:0000313" key="4">
    <source>
        <dbReference type="Proteomes" id="UP000515908"/>
    </source>
</evidence>
<comment type="similarity">
    <text evidence="1">Belongs to the histidine acid phosphatase family.</text>
</comment>
<name>S9V606_9TRYP</name>